<comment type="catalytic activity">
    <reaction evidence="12">
        <text>[DNA-directed RNA polymerase] + ATP = phospho-[DNA-directed RNA polymerase] + ADP + H(+)</text>
        <dbReference type="Rhea" id="RHEA:10216"/>
        <dbReference type="Rhea" id="RHEA-COMP:11321"/>
        <dbReference type="Rhea" id="RHEA-COMP:11322"/>
        <dbReference type="ChEBI" id="CHEBI:15378"/>
        <dbReference type="ChEBI" id="CHEBI:30616"/>
        <dbReference type="ChEBI" id="CHEBI:43176"/>
        <dbReference type="ChEBI" id="CHEBI:68546"/>
        <dbReference type="ChEBI" id="CHEBI:456216"/>
        <dbReference type="EC" id="2.7.11.23"/>
    </reaction>
</comment>
<evidence type="ECO:0000256" key="8">
    <source>
        <dbReference type="ARBA" id="ARBA00022840"/>
    </source>
</evidence>
<dbReference type="GO" id="GO:0004693">
    <property type="term" value="F:cyclin-dependent protein serine/threonine kinase activity"/>
    <property type="evidence" value="ECO:0007669"/>
    <property type="project" value="UniProtKB-EC"/>
</dbReference>
<evidence type="ECO:0000256" key="1">
    <source>
        <dbReference type="ARBA" id="ARBA00004123"/>
    </source>
</evidence>
<evidence type="ECO:0000259" key="14">
    <source>
        <dbReference type="PROSITE" id="PS50011"/>
    </source>
</evidence>
<dbReference type="InParanoid" id="B4KDH2"/>
<dbReference type="InterPro" id="IPR011009">
    <property type="entry name" value="Kinase-like_dom_sf"/>
</dbReference>
<evidence type="ECO:0000256" key="12">
    <source>
        <dbReference type="ARBA" id="ARBA00049280"/>
    </source>
</evidence>
<dbReference type="Proteomes" id="UP000009192">
    <property type="component" value="Unassembled WGS sequence"/>
</dbReference>
<dbReference type="Pfam" id="PF00069">
    <property type="entry name" value="Pkinase"/>
    <property type="match status" value="1"/>
</dbReference>
<evidence type="ECO:0000256" key="9">
    <source>
        <dbReference type="ARBA" id="ARBA00023242"/>
    </source>
</evidence>
<dbReference type="EMBL" id="CH933806">
    <property type="protein sequence ID" value="EDW15981.2"/>
    <property type="molecule type" value="Genomic_DNA"/>
</dbReference>
<dbReference type="AlphaFoldDB" id="B4KDH2"/>
<protein>
    <recommendedName>
        <fullName evidence="14">Protein kinase domain-containing protein</fullName>
    </recommendedName>
</protein>
<feature type="binding site" evidence="13">
    <location>
        <position position="33"/>
    </location>
    <ligand>
        <name>ATP</name>
        <dbReference type="ChEBI" id="CHEBI:30616"/>
    </ligand>
</feature>
<dbReference type="CDD" id="cd07829">
    <property type="entry name" value="STKc_CDK_like"/>
    <property type="match status" value="1"/>
</dbReference>
<name>B4KDH2_DROMO</name>
<keyword evidence="3" id="KW-0723">Serine/threonine-protein kinase</keyword>
<proteinExistence type="inferred from homology"/>
<keyword evidence="5" id="KW-0808">Transferase</keyword>
<dbReference type="FunFam" id="3.30.200.20:FF:000124">
    <property type="entry name" value="Cyclin-dependent kinase 4"/>
    <property type="match status" value="1"/>
</dbReference>
<dbReference type="HOGENOM" id="CLU_000288_181_1_1"/>
<dbReference type="PROSITE" id="PS00109">
    <property type="entry name" value="PROTEIN_KINASE_TYR"/>
    <property type="match status" value="1"/>
</dbReference>
<comment type="catalytic activity">
    <reaction evidence="11">
        <text>L-seryl-[protein] + ATP = O-phospho-L-seryl-[protein] + ADP + H(+)</text>
        <dbReference type="Rhea" id="RHEA:17989"/>
        <dbReference type="Rhea" id="RHEA-COMP:9863"/>
        <dbReference type="Rhea" id="RHEA-COMP:11604"/>
        <dbReference type="ChEBI" id="CHEBI:15378"/>
        <dbReference type="ChEBI" id="CHEBI:29999"/>
        <dbReference type="ChEBI" id="CHEBI:30616"/>
        <dbReference type="ChEBI" id="CHEBI:83421"/>
        <dbReference type="ChEBI" id="CHEBI:456216"/>
        <dbReference type="EC" id="2.7.11.22"/>
    </reaction>
</comment>
<comment type="similarity">
    <text evidence="2">Belongs to the protein kinase superfamily. CMGC Ser/Thr protein kinase family. CDC2/CDKX subfamily.</text>
</comment>
<organism evidence="15 16">
    <name type="scientific">Drosophila mojavensis</name>
    <name type="common">Fruit fly</name>
    <dbReference type="NCBI Taxonomy" id="7230"/>
    <lineage>
        <taxon>Eukaryota</taxon>
        <taxon>Metazoa</taxon>
        <taxon>Ecdysozoa</taxon>
        <taxon>Arthropoda</taxon>
        <taxon>Hexapoda</taxon>
        <taxon>Insecta</taxon>
        <taxon>Pterygota</taxon>
        <taxon>Neoptera</taxon>
        <taxon>Endopterygota</taxon>
        <taxon>Diptera</taxon>
        <taxon>Brachycera</taxon>
        <taxon>Muscomorpha</taxon>
        <taxon>Ephydroidea</taxon>
        <taxon>Drosophilidae</taxon>
        <taxon>Drosophila</taxon>
    </lineage>
</organism>
<dbReference type="InterPro" id="IPR050108">
    <property type="entry name" value="CDK"/>
</dbReference>
<dbReference type="GO" id="GO:0008353">
    <property type="term" value="F:RNA polymerase II CTD heptapeptide repeat kinase activity"/>
    <property type="evidence" value="ECO:0007669"/>
    <property type="project" value="UniProtKB-EC"/>
</dbReference>
<dbReference type="PANTHER" id="PTHR24056">
    <property type="entry name" value="CELL DIVISION PROTEIN KINASE"/>
    <property type="match status" value="1"/>
</dbReference>
<dbReference type="Gene3D" id="1.10.510.10">
    <property type="entry name" value="Transferase(Phosphotransferase) domain 1"/>
    <property type="match status" value="1"/>
</dbReference>
<feature type="domain" description="Protein kinase" evidence="14">
    <location>
        <begin position="4"/>
        <end position="289"/>
    </location>
</feature>
<dbReference type="GO" id="GO:0005524">
    <property type="term" value="F:ATP binding"/>
    <property type="evidence" value="ECO:0007669"/>
    <property type="project" value="UniProtKB-UniRule"/>
</dbReference>
<dbReference type="GO" id="GO:0090068">
    <property type="term" value="P:positive regulation of cell cycle process"/>
    <property type="evidence" value="ECO:0007669"/>
    <property type="project" value="UniProtKB-ARBA"/>
</dbReference>
<keyword evidence="9" id="KW-0539">Nucleus</keyword>
<dbReference type="PROSITE" id="PS50011">
    <property type="entry name" value="PROTEIN_KINASE_DOM"/>
    <property type="match status" value="1"/>
</dbReference>
<dbReference type="GO" id="GO:0007095">
    <property type="term" value="P:mitotic G2 DNA damage checkpoint signaling"/>
    <property type="evidence" value="ECO:0007669"/>
    <property type="project" value="TreeGrafter"/>
</dbReference>
<keyword evidence="8 13" id="KW-0067">ATP-binding</keyword>
<reference evidence="15 16" key="1">
    <citation type="journal article" date="2007" name="Nature">
        <title>Evolution of genes and genomes on the Drosophila phylogeny.</title>
        <authorList>
            <consortium name="Drosophila 12 Genomes Consortium"/>
            <person name="Clark A.G."/>
            <person name="Eisen M.B."/>
            <person name="Smith D.R."/>
            <person name="Bergman C.M."/>
            <person name="Oliver B."/>
            <person name="Markow T.A."/>
            <person name="Kaufman T.C."/>
            <person name="Kellis M."/>
            <person name="Gelbart W."/>
            <person name="Iyer V.N."/>
            <person name="Pollard D.A."/>
            <person name="Sackton T.B."/>
            <person name="Larracuente A.M."/>
            <person name="Singh N.D."/>
            <person name="Abad J.P."/>
            <person name="Abt D.N."/>
            <person name="Adryan B."/>
            <person name="Aguade M."/>
            <person name="Akashi H."/>
            <person name="Anderson W.W."/>
            <person name="Aquadro C.F."/>
            <person name="Ardell D.H."/>
            <person name="Arguello R."/>
            <person name="Artieri C.G."/>
            <person name="Barbash D.A."/>
            <person name="Barker D."/>
            <person name="Barsanti P."/>
            <person name="Batterham P."/>
            <person name="Batzoglou S."/>
            <person name="Begun D."/>
            <person name="Bhutkar A."/>
            <person name="Blanco E."/>
            <person name="Bosak S.A."/>
            <person name="Bradley R.K."/>
            <person name="Brand A.D."/>
            <person name="Brent M.R."/>
            <person name="Brooks A.N."/>
            <person name="Brown R.H."/>
            <person name="Butlin R.K."/>
            <person name="Caggese C."/>
            <person name="Calvi B.R."/>
            <person name="Bernardo de Carvalho A."/>
            <person name="Caspi A."/>
            <person name="Castrezana S."/>
            <person name="Celniker S.E."/>
            <person name="Chang J.L."/>
            <person name="Chapple C."/>
            <person name="Chatterji S."/>
            <person name="Chinwalla A."/>
            <person name="Civetta A."/>
            <person name="Clifton S.W."/>
            <person name="Comeron J.M."/>
            <person name="Costello J.C."/>
            <person name="Coyne J.A."/>
            <person name="Daub J."/>
            <person name="David R.G."/>
            <person name="Delcher A.L."/>
            <person name="Delehaunty K."/>
            <person name="Do C.B."/>
            <person name="Ebling H."/>
            <person name="Edwards K."/>
            <person name="Eickbush T."/>
            <person name="Evans J.D."/>
            <person name="Filipski A."/>
            <person name="Findeiss S."/>
            <person name="Freyhult E."/>
            <person name="Fulton L."/>
            <person name="Fulton R."/>
            <person name="Garcia A.C."/>
            <person name="Gardiner A."/>
            <person name="Garfield D.A."/>
            <person name="Garvin B.E."/>
            <person name="Gibson G."/>
            <person name="Gilbert D."/>
            <person name="Gnerre S."/>
            <person name="Godfrey J."/>
            <person name="Good R."/>
            <person name="Gotea V."/>
            <person name="Gravely B."/>
            <person name="Greenberg A.J."/>
            <person name="Griffiths-Jones S."/>
            <person name="Gross S."/>
            <person name="Guigo R."/>
            <person name="Gustafson E.A."/>
            <person name="Haerty W."/>
            <person name="Hahn M.W."/>
            <person name="Halligan D.L."/>
            <person name="Halpern A.L."/>
            <person name="Halter G.M."/>
            <person name="Han M.V."/>
            <person name="Heger A."/>
            <person name="Hillier L."/>
            <person name="Hinrichs A.S."/>
            <person name="Holmes I."/>
            <person name="Hoskins R.A."/>
            <person name="Hubisz M.J."/>
            <person name="Hultmark D."/>
            <person name="Huntley M.A."/>
            <person name="Jaffe D.B."/>
            <person name="Jagadeeshan S."/>
            <person name="Jeck W.R."/>
            <person name="Johnson J."/>
            <person name="Jones C.D."/>
            <person name="Jordan W.C."/>
            <person name="Karpen G.H."/>
            <person name="Kataoka E."/>
            <person name="Keightley P.D."/>
            <person name="Kheradpour P."/>
            <person name="Kirkness E.F."/>
            <person name="Koerich L.B."/>
            <person name="Kristiansen K."/>
            <person name="Kudrna D."/>
            <person name="Kulathinal R.J."/>
            <person name="Kumar S."/>
            <person name="Kwok R."/>
            <person name="Lander E."/>
            <person name="Langley C.H."/>
            <person name="Lapoint R."/>
            <person name="Lazzaro B.P."/>
            <person name="Lee S.J."/>
            <person name="Levesque L."/>
            <person name="Li R."/>
            <person name="Lin C.F."/>
            <person name="Lin M.F."/>
            <person name="Lindblad-Toh K."/>
            <person name="Llopart A."/>
            <person name="Long M."/>
            <person name="Low L."/>
            <person name="Lozovsky E."/>
            <person name="Lu J."/>
            <person name="Luo M."/>
            <person name="Machado C.A."/>
            <person name="Makalowski W."/>
            <person name="Marzo M."/>
            <person name="Matsuda M."/>
            <person name="Matzkin L."/>
            <person name="McAllister B."/>
            <person name="McBride C.S."/>
            <person name="McKernan B."/>
            <person name="McKernan K."/>
            <person name="Mendez-Lago M."/>
            <person name="Minx P."/>
            <person name="Mollenhauer M.U."/>
            <person name="Montooth K."/>
            <person name="Mount S.M."/>
            <person name="Mu X."/>
            <person name="Myers E."/>
            <person name="Negre B."/>
            <person name="Newfeld S."/>
            <person name="Nielsen R."/>
            <person name="Noor M.A."/>
            <person name="O'Grady P."/>
            <person name="Pachter L."/>
            <person name="Papaceit M."/>
            <person name="Parisi M.J."/>
            <person name="Parisi M."/>
            <person name="Parts L."/>
            <person name="Pedersen J.S."/>
            <person name="Pesole G."/>
            <person name="Phillippy A.M."/>
            <person name="Ponting C.P."/>
            <person name="Pop M."/>
            <person name="Porcelli D."/>
            <person name="Powell J.R."/>
            <person name="Prohaska S."/>
            <person name="Pruitt K."/>
            <person name="Puig M."/>
            <person name="Quesneville H."/>
            <person name="Ram K.R."/>
            <person name="Rand D."/>
            <person name="Rasmussen M.D."/>
            <person name="Reed L.K."/>
            <person name="Reenan R."/>
            <person name="Reily A."/>
            <person name="Remington K.A."/>
            <person name="Rieger T.T."/>
            <person name="Ritchie M.G."/>
            <person name="Robin C."/>
            <person name="Rogers Y.H."/>
            <person name="Rohde C."/>
            <person name="Rozas J."/>
            <person name="Rubenfield M.J."/>
            <person name="Ruiz A."/>
            <person name="Russo S."/>
            <person name="Salzberg S.L."/>
            <person name="Sanchez-Gracia A."/>
            <person name="Saranga D.J."/>
            <person name="Sato H."/>
            <person name="Schaeffer S.W."/>
            <person name="Schatz M.C."/>
            <person name="Schlenke T."/>
            <person name="Schwartz R."/>
            <person name="Segarra C."/>
            <person name="Singh R.S."/>
            <person name="Sirot L."/>
            <person name="Sirota M."/>
            <person name="Sisneros N.B."/>
            <person name="Smith C.D."/>
            <person name="Smith T.F."/>
            <person name="Spieth J."/>
            <person name="Stage D.E."/>
            <person name="Stark A."/>
            <person name="Stephan W."/>
            <person name="Strausberg R.L."/>
            <person name="Strempel S."/>
            <person name="Sturgill D."/>
            <person name="Sutton G."/>
            <person name="Sutton G.G."/>
            <person name="Tao W."/>
            <person name="Teichmann S."/>
            <person name="Tobari Y.N."/>
            <person name="Tomimura Y."/>
            <person name="Tsolas J.M."/>
            <person name="Valente V.L."/>
            <person name="Venter E."/>
            <person name="Venter J.C."/>
            <person name="Vicario S."/>
            <person name="Vieira F.G."/>
            <person name="Vilella A.J."/>
            <person name="Villasante A."/>
            <person name="Walenz B."/>
            <person name="Wang J."/>
            <person name="Wasserman M."/>
            <person name="Watts T."/>
            <person name="Wilson D."/>
            <person name="Wilson R.K."/>
            <person name="Wing R.A."/>
            <person name="Wolfner M.F."/>
            <person name="Wong A."/>
            <person name="Wong G.K."/>
            <person name="Wu C.I."/>
            <person name="Wu G."/>
            <person name="Yamamoto D."/>
            <person name="Yang H.P."/>
            <person name="Yang S.P."/>
            <person name="Yorke J.A."/>
            <person name="Yoshida K."/>
            <person name="Zdobnov E."/>
            <person name="Zhang P."/>
            <person name="Zhang Y."/>
            <person name="Zimin A.V."/>
            <person name="Baldwin J."/>
            <person name="Abdouelleil A."/>
            <person name="Abdulkadir J."/>
            <person name="Abebe A."/>
            <person name="Abera B."/>
            <person name="Abreu J."/>
            <person name="Acer S.C."/>
            <person name="Aftuck L."/>
            <person name="Alexander A."/>
            <person name="An P."/>
            <person name="Anderson E."/>
            <person name="Anderson S."/>
            <person name="Arachi H."/>
            <person name="Azer M."/>
            <person name="Bachantsang P."/>
            <person name="Barry A."/>
            <person name="Bayul T."/>
            <person name="Berlin A."/>
            <person name="Bessette D."/>
            <person name="Bloom T."/>
            <person name="Blye J."/>
            <person name="Boguslavskiy L."/>
            <person name="Bonnet C."/>
            <person name="Boukhgalter B."/>
            <person name="Bourzgui I."/>
            <person name="Brown A."/>
            <person name="Cahill P."/>
            <person name="Channer S."/>
            <person name="Cheshatsang Y."/>
            <person name="Chuda L."/>
            <person name="Citroen M."/>
            <person name="Collymore A."/>
            <person name="Cooke P."/>
            <person name="Costello M."/>
            <person name="D'Aco K."/>
            <person name="Daza R."/>
            <person name="De Haan G."/>
            <person name="DeGray S."/>
            <person name="DeMaso C."/>
            <person name="Dhargay N."/>
            <person name="Dooley K."/>
            <person name="Dooley E."/>
            <person name="Doricent M."/>
            <person name="Dorje P."/>
            <person name="Dorjee K."/>
            <person name="Dupes A."/>
            <person name="Elong R."/>
            <person name="Falk J."/>
            <person name="Farina A."/>
            <person name="Faro S."/>
            <person name="Ferguson D."/>
            <person name="Fisher S."/>
            <person name="Foley C.D."/>
            <person name="Franke A."/>
            <person name="Friedrich D."/>
            <person name="Gadbois L."/>
            <person name="Gearin G."/>
            <person name="Gearin C.R."/>
            <person name="Giannoukos G."/>
            <person name="Goode T."/>
            <person name="Graham J."/>
            <person name="Grandbois E."/>
            <person name="Grewal S."/>
            <person name="Gyaltsen K."/>
            <person name="Hafez N."/>
            <person name="Hagos B."/>
            <person name="Hall J."/>
            <person name="Henson C."/>
            <person name="Hollinger A."/>
            <person name="Honan T."/>
            <person name="Huard M.D."/>
            <person name="Hughes L."/>
            <person name="Hurhula B."/>
            <person name="Husby M.E."/>
            <person name="Kamat A."/>
            <person name="Kanga B."/>
            <person name="Kashin S."/>
            <person name="Khazanovich D."/>
            <person name="Kisner P."/>
            <person name="Lance K."/>
            <person name="Lara M."/>
            <person name="Lee W."/>
            <person name="Lennon N."/>
            <person name="Letendre F."/>
            <person name="LeVine R."/>
            <person name="Lipovsky A."/>
            <person name="Liu X."/>
            <person name="Liu J."/>
            <person name="Liu S."/>
            <person name="Lokyitsang T."/>
            <person name="Lokyitsang Y."/>
            <person name="Lubonja R."/>
            <person name="Lui A."/>
            <person name="MacDonald P."/>
            <person name="Magnisalis V."/>
            <person name="Maru K."/>
            <person name="Matthews C."/>
            <person name="McCusker W."/>
            <person name="McDonough S."/>
            <person name="Mehta T."/>
            <person name="Meldrim J."/>
            <person name="Meneus L."/>
            <person name="Mihai O."/>
            <person name="Mihalev A."/>
            <person name="Mihova T."/>
            <person name="Mittelman R."/>
            <person name="Mlenga V."/>
            <person name="Montmayeur A."/>
            <person name="Mulrain L."/>
            <person name="Navidi A."/>
            <person name="Naylor J."/>
            <person name="Negash T."/>
            <person name="Nguyen T."/>
            <person name="Nguyen N."/>
            <person name="Nicol R."/>
            <person name="Norbu C."/>
            <person name="Norbu N."/>
            <person name="Novod N."/>
            <person name="O'Neill B."/>
            <person name="Osman S."/>
            <person name="Markiewicz E."/>
            <person name="Oyono O.L."/>
            <person name="Patti C."/>
            <person name="Phunkhang P."/>
            <person name="Pierre F."/>
            <person name="Priest M."/>
            <person name="Raghuraman S."/>
            <person name="Rege F."/>
            <person name="Reyes R."/>
            <person name="Rise C."/>
            <person name="Rogov P."/>
            <person name="Ross K."/>
            <person name="Ryan E."/>
            <person name="Settipalli S."/>
            <person name="Shea T."/>
            <person name="Sherpa N."/>
            <person name="Shi L."/>
            <person name="Shih D."/>
            <person name="Sparrow T."/>
            <person name="Spaulding J."/>
            <person name="Stalker J."/>
            <person name="Stange-Thomann N."/>
            <person name="Stavropoulos S."/>
            <person name="Stone C."/>
            <person name="Strader C."/>
            <person name="Tesfaye S."/>
            <person name="Thomson T."/>
            <person name="Thoulutsang Y."/>
            <person name="Thoulutsang D."/>
            <person name="Topham K."/>
            <person name="Topping I."/>
            <person name="Tsamla T."/>
            <person name="Vassiliev H."/>
            <person name="Vo A."/>
            <person name="Wangchuk T."/>
            <person name="Wangdi T."/>
            <person name="Weiand M."/>
            <person name="Wilkinson J."/>
            <person name="Wilson A."/>
            <person name="Yadav S."/>
            <person name="Young G."/>
            <person name="Yu Q."/>
            <person name="Zembek L."/>
            <person name="Zhong D."/>
            <person name="Zimmer A."/>
            <person name="Zwirko Z."/>
            <person name="Jaffe D.B."/>
            <person name="Alvarez P."/>
            <person name="Brockman W."/>
            <person name="Butler J."/>
            <person name="Chin C."/>
            <person name="Gnerre S."/>
            <person name="Grabherr M."/>
            <person name="Kleber M."/>
            <person name="Mauceli E."/>
            <person name="MacCallum I."/>
        </authorList>
    </citation>
    <scope>NUCLEOTIDE SEQUENCE [LARGE SCALE GENOMIC DNA]</scope>
    <source>
        <strain evidence="16">Tucson 15081-1352.22</strain>
    </source>
</reference>
<keyword evidence="16" id="KW-1185">Reference proteome</keyword>
<evidence type="ECO:0000256" key="13">
    <source>
        <dbReference type="PROSITE-ProRule" id="PRU10141"/>
    </source>
</evidence>
<dbReference type="PROSITE" id="PS00107">
    <property type="entry name" value="PROTEIN_KINASE_ATP"/>
    <property type="match status" value="1"/>
</dbReference>
<dbReference type="FunFam" id="1.10.510.10:FF:000706">
    <property type="entry name" value="Cyclin-dependent kinase 1"/>
    <property type="match status" value="1"/>
</dbReference>
<evidence type="ECO:0000256" key="5">
    <source>
        <dbReference type="ARBA" id="ARBA00022679"/>
    </source>
</evidence>
<evidence type="ECO:0000256" key="7">
    <source>
        <dbReference type="ARBA" id="ARBA00022777"/>
    </source>
</evidence>
<dbReference type="PANTHER" id="PTHR24056:SF334">
    <property type="entry name" value="CYCLIN-DEPENDENT KINASE 1"/>
    <property type="match status" value="1"/>
</dbReference>
<evidence type="ECO:0000313" key="15">
    <source>
        <dbReference type="EMBL" id="EDW15981.2"/>
    </source>
</evidence>
<dbReference type="Gene3D" id="3.30.200.20">
    <property type="entry name" value="Phosphorylase Kinase, domain 1"/>
    <property type="match status" value="1"/>
</dbReference>
<evidence type="ECO:0000313" key="16">
    <source>
        <dbReference type="Proteomes" id="UP000009192"/>
    </source>
</evidence>
<dbReference type="InterPro" id="IPR008266">
    <property type="entry name" value="Tyr_kinase_AS"/>
</dbReference>
<dbReference type="GO" id="GO:0051446">
    <property type="term" value="P:positive regulation of meiotic cell cycle"/>
    <property type="evidence" value="ECO:0007669"/>
    <property type="project" value="UniProtKB-ARBA"/>
</dbReference>
<keyword evidence="7" id="KW-0418">Kinase</keyword>
<accession>B4KDH2</accession>
<evidence type="ECO:0000256" key="11">
    <source>
        <dbReference type="ARBA" id="ARBA00048367"/>
    </source>
</evidence>
<dbReference type="SUPFAM" id="SSF56112">
    <property type="entry name" value="Protein kinase-like (PK-like)"/>
    <property type="match status" value="1"/>
</dbReference>
<dbReference type="InterPro" id="IPR017441">
    <property type="entry name" value="Protein_kinase_ATP_BS"/>
</dbReference>
<gene>
    <name evidence="15" type="primary">Dmoj\GI22478</name>
    <name evidence="15" type="ORF">Dmoj_GI22478</name>
</gene>
<evidence type="ECO:0000256" key="4">
    <source>
        <dbReference type="ARBA" id="ARBA00022553"/>
    </source>
</evidence>
<comment type="subcellular location">
    <subcellularLocation>
        <location evidence="1">Nucleus</location>
    </subcellularLocation>
</comment>
<evidence type="ECO:0000256" key="3">
    <source>
        <dbReference type="ARBA" id="ARBA00022527"/>
    </source>
</evidence>
<evidence type="ECO:0000256" key="2">
    <source>
        <dbReference type="ARBA" id="ARBA00006485"/>
    </source>
</evidence>
<sequence>MENYEIKTTIGEGTYGVVYNALNRSNGKFVALKSVKHIPGVEGLPSTAIREISLLRELKHPNIVTLLDVVIVDSSICLILEYHSMSLRQYLESLPASQLMDLKLVGSFLFQMTSAILYCHRRRVMHRDLTPQNMLIDGVGRIKLADFGLGCCFQLPMRALTHEVVTLWYRAPEILMGCPRYACPVDIWSIGCIFFEMITKRPLFRGDSEIDQLFCIFRLLGTPNEQSWPGVSTLPDYKSTFPKWTSNQLTQLMADLDIYNSAVDLLAKIIVYQPAKRLSAEQILEHEYFNDWQSGVKKNKHSKRIHGMGILIALKPCSTVYRVSEKD</sequence>
<evidence type="ECO:0000256" key="10">
    <source>
        <dbReference type="ARBA" id="ARBA00047811"/>
    </source>
</evidence>
<dbReference type="GO" id="GO:0000086">
    <property type="term" value="P:G2/M transition of mitotic cell cycle"/>
    <property type="evidence" value="ECO:0007669"/>
    <property type="project" value="TreeGrafter"/>
</dbReference>
<dbReference type="InterPro" id="IPR000719">
    <property type="entry name" value="Prot_kinase_dom"/>
</dbReference>
<dbReference type="eggNOG" id="KOG0594">
    <property type="taxonomic scope" value="Eukaryota"/>
</dbReference>
<dbReference type="KEGG" id="dmo:Dmoj_GI22478"/>
<comment type="catalytic activity">
    <reaction evidence="10">
        <text>L-threonyl-[protein] + ATP = O-phospho-L-threonyl-[protein] + ADP + H(+)</text>
        <dbReference type="Rhea" id="RHEA:46608"/>
        <dbReference type="Rhea" id="RHEA-COMP:11060"/>
        <dbReference type="Rhea" id="RHEA-COMP:11605"/>
        <dbReference type="ChEBI" id="CHEBI:15378"/>
        <dbReference type="ChEBI" id="CHEBI:30013"/>
        <dbReference type="ChEBI" id="CHEBI:30616"/>
        <dbReference type="ChEBI" id="CHEBI:61977"/>
        <dbReference type="ChEBI" id="CHEBI:456216"/>
        <dbReference type="EC" id="2.7.11.22"/>
    </reaction>
</comment>
<dbReference type="GO" id="GO:0005634">
    <property type="term" value="C:nucleus"/>
    <property type="evidence" value="ECO:0007669"/>
    <property type="project" value="UniProtKB-SubCell"/>
</dbReference>
<evidence type="ECO:0000256" key="6">
    <source>
        <dbReference type="ARBA" id="ARBA00022741"/>
    </source>
</evidence>
<dbReference type="OrthoDB" id="1732493at2759"/>
<keyword evidence="6 13" id="KW-0547">Nucleotide-binding</keyword>
<keyword evidence="4" id="KW-0597">Phosphoprotein</keyword>